<dbReference type="RefSeq" id="WP_102248213.1">
    <property type="nucleotide sequence ID" value="NZ_CP025682.1"/>
</dbReference>
<dbReference type="SUPFAM" id="SSF110997">
    <property type="entry name" value="Sporulation related repeat"/>
    <property type="match status" value="1"/>
</dbReference>
<dbReference type="Pfam" id="PF05036">
    <property type="entry name" value="SPOR"/>
    <property type="match status" value="1"/>
</dbReference>
<evidence type="ECO:0000259" key="6">
    <source>
        <dbReference type="PROSITE" id="PS51724"/>
    </source>
</evidence>
<dbReference type="KEGG" id="atw:C0099_15225"/>
<dbReference type="GO" id="GO:0042834">
    <property type="term" value="F:peptidoglycan binding"/>
    <property type="evidence" value="ECO:0007669"/>
    <property type="project" value="InterPro"/>
</dbReference>
<evidence type="ECO:0000256" key="2">
    <source>
        <dbReference type="ARBA" id="ARBA00023239"/>
    </source>
</evidence>
<feature type="domain" description="SPOR" evidence="6">
    <location>
        <begin position="258"/>
        <end position="337"/>
    </location>
</feature>
<dbReference type="EC" id="4.2.2.-" evidence="4"/>
<dbReference type="AlphaFoldDB" id="A0A2I6SA86"/>
<organism evidence="7 8">
    <name type="scientific">Pseudazoarcus pumilus</name>
    <dbReference type="NCBI Taxonomy" id="2067960"/>
    <lineage>
        <taxon>Bacteria</taxon>
        <taxon>Pseudomonadati</taxon>
        <taxon>Pseudomonadota</taxon>
        <taxon>Betaproteobacteria</taxon>
        <taxon>Rhodocyclales</taxon>
        <taxon>Zoogloeaceae</taxon>
        <taxon>Pseudazoarcus</taxon>
    </lineage>
</organism>
<dbReference type="NCBIfam" id="TIGR00413">
    <property type="entry name" value="rlpA"/>
    <property type="match status" value="1"/>
</dbReference>
<dbReference type="PROSITE" id="PS51724">
    <property type="entry name" value="SPOR"/>
    <property type="match status" value="1"/>
</dbReference>
<accession>A0A2I6SA86</accession>
<dbReference type="Pfam" id="PF03330">
    <property type="entry name" value="DPBB_1"/>
    <property type="match status" value="1"/>
</dbReference>
<dbReference type="PANTHER" id="PTHR34183">
    <property type="entry name" value="ENDOLYTIC PEPTIDOGLYCAN TRANSGLYCOSYLASE RLPA"/>
    <property type="match status" value="1"/>
</dbReference>
<dbReference type="Gene3D" id="3.30.70.1070">
    <property type="entry name" value="Sporulation related repeat"/>
    <property type="match status" value="1"/>
</dbReference>
<dbReference type="HAMAP" id="MF_02071">
    <property type="entry name" value="RlpA"/>
    <property type="match status" value="1"/>
</dbReference>
<keyword evidence="2 4" id="KW-0456">Lyase</keyword>
<keyword evidence="3 4" id="KW-0961">Cell wall biogenesis/degradation</keyword>
<gene>
    <name evidence="4" type="primary">rlpA</name>
    <name evidence="7" type="ORF">C0099_15225</name>
</gene>
<evidence type="ECO:0000313" key="7">
    <source>
        <dbReference type="EMBL" id="AUN96171.1"/>
    </source>
</evidence>
<evidence type="ECO:0000256" key="5">
    <source>
        <dbReference type="RuleBase" id="RU003495"/>
    </source>
</evidence>
<dbReference type="EMBL" id="CP025682">
    <property type="protein sequence ID" value="AUN96171.1"/>
    <property type="molecule type" value="Genomic_DNA"/>
</dbReference>
<protein>
    <recommendedName>
        <fullName evidence="4">Endolytic peptidoglycan transglycosylase RlpA</fullName>
        <ecNumber evidence="4">4.2.2.-</ecNumber>
    </recommendedName>
</protein>
<dbReference type="PANTHER" id="PTHR34183:SF1">
    <property type="entry name" value="ENDOLYTIC PEPTIDOGLYCAN TRANSGLYCOSYLASE RLPA"/>
    <property type="match status" value="1"/>
</dbReference>
<dbReference type="InterPro" id="IPR012997">
    <property type="entry name" value="RplA"/>
</dbReference>
<dbReference type="InterPro" id="IPR007730">
    <property type="entry name" value="SPOR-like_dom"/>
</dbReference>
<dbReference type="InterPro" id="IPR034718">
    <property type="entry name" value="RlpA"/>
</dbReference>
<dbReference type="SUPFAM" id="SSF50685">
    <property type="entry name" value="Barwin-like endoglucanases"/>
    <property type="match status" value="1"/>
</dbReference>
<sequence precursor="true">MITLISIFRPLRAARGALLAGSVVMLAACGTAPVEVARDDDLDDLLATIPQRQQPEKPEMVPAPRGAGYYQDDGPHAMIPANLDQVPDAIPRVESLYRPSLRPYRVMGQRFEPMTELGPYREVGHASWYGRKFHGRKTAIGETYDMYAMTAAHPTLPLPSYARVTNTGNGRSVIVRVNDRGPFLRGRLIDLSYAAAHRLGFINAGSARVEVELLLPEDIDVAEAAVREIRPVYVADAHAAGADAPDAAQAGSLAHSVTAAARAPYLQLGAFDTPANAAHLMVRVREELEMLTDQLHLLDGDGRYRLQIGPFASVDEARRFAGRVLATLEVQPYLVMR</sequence>
<dbReference type="OrthoDB" id="9779128at2"/>
<evidence type="ECO:0000256" key="1">
    <source>
        <dbReference type="ARBA" id="ARBA00022729"/>
    </source>
</evidence>
<dbReference type="Gene3D" id="2.40.40.10">
    <property type="entry name" value="RlpA-like domain"/>
    <property type="match status" value="1"/>
</dbReference>
<proteinExistence type="inferred from homology"/>
<comment type="similarity">
    <text evidence="4 5">Belongs to the RlpA family.</text>
</comment>
<dbReference type="CDD" id="cd22268">
    <property type="entry name" value="DPBB_RlpA-like"/>
    <property type="match status" value="1"/>
</dbReference>
<keyword evidence="7" id="KW-0449">Lipoprotein</keyword>
<dbReference type="InterPro" id="IPR036908">
    <property type="entry name" value="RlpA-like_sf"/>
</dbReference>
<dbReference type="FunFam" id="2.40.40.10:FF:000003">
    <property type="entry name" value="Endolytic peptidoglycan transglycosylase RlpA"/>
    <property type="match status" value="1"/>
</dbReference>
<feature type="signal peptide" evidence="4">
    <location>
        <begin position="1"/>
        <end position="27"/>
    </location>
</feature>
<reference evidence="7 8" key="1">
    <citation type="submission" date="2018-01" db="EMBL/GenBank/DDBJ databases">
        <authorList>
            <person name="Fu G.-Y."/>
        </authorList>
    </citation>
    <scope>NUCLEOTIDE SEQUENCE [LARGE SCALE GENOMIC DNA]</scope>
    <source>
        <strain evidence="7 8">SY39</strain>
    </source>
</reference>
<keyword evidence="1 4" id="KW-0732">Signal</keyword>
<comment type="function">
    <text evidence="4">Lytic transglycosylase with a strong preference for naked glycan strands that lack stem peptides.</text>
</comment>
<dbReference type="GO" id="GO:0000270">
    <property type="term" value="P:peptidoglycan metabolic process"/>
    <property type="evidence" value="ECO:0007669"/>
    <property type="project" value="UniProtKB-UniRule"/>
</dbReference>
<evidence type="ECO:0000313" key="8">
    <source>
        <dbReference type="Proteomes" id="UP000242205"/>
    </source>
</evidence>
<feature type="chain" id="PRO_5014480683" description="Endolytic peptidoglycan transglycosylase RlpA" evidence="4">
    <location>
        <begin position="28"/>
        <end position="337"/>
    </location>
</feature>
<dbReference type="GO" id="GO:0071555">
    <property type="term" value="P:cell wall organization"/>
    <property type="evidence" value="ECO:0007669"/>
    <property type="project" value="UniProtKB-KW"/>
</dbReference>
<dbReference type="InterPro" id="IPR009009">
    <property type="entry name" value="RlpA-like_DPBB"/>
</dbReference>
<dbReference type="InterPro" id="IPR036680">
    <property type="entry name" value="SPOR-like_sf"/>
</dbReference>
<keyword evidence="8" id="KW-1185">Reference proteome</keyword>
<evidence type="ECO:0000256" key="3">
    <source>
        <dbReference type="ARBA" id="ARBA00023316"/>
    </source>
</evidence>
<name>A0A2I6SA86_9RHOO</name>
<dbReference type="Proteomes" id="UP000242205">
    <property type="component" value="Chromosome"/>
</dbReference>
<evidence type="ECO:0000256" key="4">
    <source>
        <dbReference type="HAMAP-Rule" id="MF_02071"/>
    </source>
</evidence>
<dbReference type="GO" id="GO:0008932">
    <property type="term" value="F:lytic endotransglycosylase activity"/>
    <property type="evidence" value="ECO:0007669"/>
    <property type="project" value="UniProtKB-UniRule"/>
</dbReference>